<comment type="caution">
    <text evidence="1">The sequence shown here is derived from an EMBL/GenBank/DDBJ whole genome shotgun (WGS) entry which is preliminary data.</text>
</comment>
<dbReference type="RefSeq" id="WP_354462356.1">
    <property type="nucleotide sequence ID" value="NZ_JBEWSZ010000002.1"/>
</dbReference>
<proteinExistence type="predicted"/>
<gene>
    <name evidence="1" type="ORF">ABVQ20_25090</name>
</gene>
<reference evidence="1 2" key="1">
    <citation type="submission" date="2024-06" db="EMBL/GenBank/DDBJ databases">
        <authorList>
            <person name="Kim D.-U."/>
        </authorList>
    </citation>
    <scope>NUCLEOTIDE SEQUENCE [LARGE SCALE GENOMIC DNA]</scope>
    <source>
        <strain evidence="1 2">KACC15460</strain>
    </source>
</reference>
<protein>
    <recommendedName>
        <fullName evidence="3">Anti-sigma factor NepR domain-containing protein</fullName>
    </recommendedName>
</protein>
<name>A0ABV2DJM8_9HYPH</name>
<evidence type="ECO:0000313" key="2">
    <source>
        <dbReference type="Proteomes" id="UP001548832"/>
    </source>
</evidence>
<dbReference type="Proteomes" id="UP001548832">
    <property type="component" value="Unassembled WGS sequence"/>
</dbReference>
<accession>A0ABV2DJM8</accession>
<evidence type="ECO:0008006" key="3">
    <source>
        <dbReference type="Google" id="ProtNLM"/>
    </source>
</evidence>
<organism evidence="1 2">
    <name type="scientific">Mesorhizobium shangrilense</name>
    <dbReference type="NCBI Taxonomy" id="460060"/>
    <lineage>
        <taxon>Bacteria</taxon>
        <taxon>Pseudomonadati</taxon>
        <taxon>Pseudomonadota</taxon>
        <taxon>Alphaproteobacteria</taxon>
        <taxon>Hyphomicrobiales</taxon>
        <taxon>Phyllobacteriaceae</taxon>
        <taxon>Mesorhizobium</taxon>
    </lineage>
</organism>
<evidence type="ECO:0000313" key="1">
    <source>
        <dbReference type="EMBL" id="MET2830261.1"/>
    </source>
</evidence>
<dbReference type="EMBL" id="JBEWSZ010000002">
    <property type="protein sequence ID" value="MET2830261.1"/>
    <property type="molecule type" value="Genomic_DNA"/>
</dbReference>
<sequence length="66" mass="7716">MMTRKNGERPEGLAADIRRQMSAEATKRFLRNLPAFRADNDIPEHFRELLNRLDSIENMVASDRSR</sequence>
<keyword evidence="2" id="KW-1185">Reference proteome</keyword>